<sequence length="1026" mass="112684">MNQHSVGQHHQTRGVVGTRELVAVQTFDVARLTTHAIPIVAGTFIAVSGVGPKSDSNGSGKTSFLAAVTVLLADPQWRLDVNGGQLASGLLFKPDAAGVDEARFAAPGHGYIVGLFAEPHDPAGTDIPLLTVWVKLASRSPYLQVRWCYGMHVADGETDEIRYSQADEIWASLGAVNQSSARQMQETLYGDAPRCMAYLDTTLRRASVSLLSQQMTEMTTDAIGSSLIELAGLHHFLEDEQAQRNALAEQQRGAEQAQADHHRRWQEEEAELAGISNRKKSRERLAYGREMWRLHFARRYVDLVPEHVAAKQAVKAAEESVQQTDGARRAAEETHRILALRRDLADTERVAREEWSARTEARETNDTEHAVLSNNLANVNNQRTALLVVADGWDGTSVQDAELILREASGREAGAKSDLGIAQSAHAARVTELRQAEEGVSTDTVSILERLTDEGLSGAAFADVVTIEDHAREKWEPLLWSLRSAVVIEHGDEERAAAAVSTLPGSVFVSADDPDSPNPLPDGVTATLPVGGLLAVLADRHEHHLEPDRAVDAHAAIATIGGFEASFLGRASRIAAARLKVDAADRVVRQEREKFGASQRAVRSADAALERAKAAARLSELDAERARLSTLVEERVARADVLGAEEEAAFTNWQAAHDLAQNHSTSVALAKSVADKANREFEMAKREQKSAQQALEDLRLPYWETGWGATLEEAHDLLSRQDEQTRRLTSKRLRNRAQEALKEALDAYCADAPEVPADIKRVIERREDLADGEDATSGSVSFEELSQPLHNRLLGSSERDLITENTIRRERSRRDATIRDLGREVDERTGALQALQDMIESSIEGHFASMSQALNRLDLVRGGAGAELEVVSRRPETATGRWHWEVSPRWRRSPGGKMISYREVANGAQVKVYAVQVTLAALLAAEDPGARVLVIDELGNSLGEVNRKDVLRALRQVAEEQGVTIFGTCQDSVLHDAAEACQEILWFTHAALTDAYNQPVRIWAHDAEQRRVEVTADWVRSGRPWV</sequence>
<keyword evidence="1" id="KW-0175">Coiled coil</keyword>
<organism evidence="3 4">
    <name type="scientific">Amycolatopsis dongchuanensis</name>
    <dbReference type="NCBI Taxonomy" id="1070866"/>
    <lineage>
        <taxon>Bacteria</taxon>
        <taxon>Bacillati</taxon>
        <taxon>Actinomycetota</taxon>
        <taxon>Actinomycetes</taxon>
        <taxon>Pseudonocardiales</taxon>
        <taxon>Pseudonocardiaceae</taxon>
        <taxon>Amycolatopsis</taxon>
    </lineage>
</organism>
<proteinExistence type="predicted"/>
<dbReference type="Proteomes" id="UP001500192">
    <property type="component" value="Unassembled WGS sequence"/>
</dbReference>
<feature type="coiled-coil region" evidence="1">
    <location>
        <begin position="667"/>
        <end position="694"/>
    </location>
</feature>
<dbReference type="SUPFAM" id="SSF52540">
    <property type="entry name" value="P-loop containing nucleoside triphosphate hydrolases"/>
    <property type="match status" value="1"/>
</dbReference>
<feature type="compositionally biased region" description="Low complexity" evidence="2">
    <location>
        <begin position="246"/>
        <end position="257"/>
    </location>
</feature>
<protein>
    <submittedName>
        <fullName evidence="3">Uncharacterized protein</fullName>
    </submittedName>
</protein>
<evidence type="ECO:0000313" key="3">
    <source>
        <dbReference type="EMBL" id="GAA5153684.1"/>
    </source>
</evidence>
<keyword evidence="4" id="KW-1185">Reference proteome</keyword>
<comment type="caution">
    <text evidence="3">The sequence shown here is derived from an EMBL/GenBank/DDBJ whole genome shotgun (WGS) entry which is preliminary data.</text>
</comment>
<evidence type="ECO:0000256" key="2">
    <source>
        <dbReference type="SAM" id="MobiDB-lite"/>
    </source>
</evidence>
<evidence type="ECO:0000256" key="1">
    <source>
        <dbReference type="SAM" id="Coils"/>
    </source>
</evidence>
<dbReference type="EMBL" id="BAABIB010000018">
    <property type="protein sequence ID" value="GAA5153684.1"/>
    <property type="molecule type" value="Genomic_DNA"/>
</dbReference>
<gene>
    <name evidence="3" type="ORF">GCM10023214_07060</name>
</gene>
<dbReference type="InterPro" id="IPR027417">
    <property type="entry name" value="P-loop_NTPase"/>
</dbReference>
<name>A0ABP9PXT1_9PSEU</name>
<accession>A0ABP9PXT1</accession>
<feature type="region of interest" description="Disordered" evidence="2">
    <location>
        <begin position="245"/>
        <end position="273"/>
    </location>
</feature>
<reference evidence="4" key="1">
    <citation type="journal article" date="2019" name="Int. J. Syst. Evol. Microbiol.">
        <title>The Global Catalogue of Microorganisms (GCM) 10K type strain sequencing project: providing services to taxonomists for standard genome sequencing and annotation.</title>
        <authorList>
            <consortium name="The Broad Institute Genomics Platform"/>
            <consortium name="The Broad Institute Genome Sequencing Center for Infectious Disease"/>
            <person name="Wu L."/>
            <person name="Ma J."/>
        </authorList>
    </citation>
    <scope>NUCLEOTIDE SEQUENCE [LARGE SCALE GENOMIC DNA]</scope>
    <source>
        <strain evidence="4">JCM 18054</strain>
    </source>
</reference>
<evidence type="ECO:0000313" key="4">
    <source>
        <dbReference type="Proteomes" id="UP001500192"/>
    </source>
</evidence>